<dbReference type="GO" id="GO:0000122">
    <property type="term" value="P:negative regulation of transcription by RNA polymerase II"/>
    <property type="evidence" value="ECO:0007669"/>
    <property type="project" value="TreeGrafter"/>
</dbReference>
<comment type="subcellular location">
    <subcellularLocation>
        <location evidence="1">Nucleus</location>
    </subcellularLocation>
</comment>
<dbReference type="GO" id="GO:0008270">
    <property type="term" value="F:zinc ion binding"/>
    <property type="evidence" value="ECO:0007669"/>
    <property type="project" value="UniProtKB-UniRule"/>
</dbReference>
<dbReference type="Gene3D" id="3.40.1800.20">
    <property type="match status" value="1"/>
</dbReference>
<keyword evidence="6" id="KW-0804">Transcription</keyword>
<dbReference type="InterPro" id="IPR000679">
    <property type="entry name" value="Znf_GATA"/>
</dbReference>
<evidence type="ECO:0000313" key="14">
    <source>
        <dbReference type="Proteomes" id="UP001152799"/>
    </source>
</evidence>
<feature type="region of interest" description="Disordered" evidence="10">
    <location>
        <begin position="387"/>
        <end position="441"/>
    </location>
</feature>
<dbReference type="SMART" id="SM00401">
    <property type="entry name" value="ZnF_GATA"/>
    <property type="match status" value="1"/>
</dbReference>
<dbReference type="InterPro" id="IPR013088">
    <property type="entry name" value="Znf_NHR/GATA"/>
</dbReference>
<name>A0A9N9QT71_9CUCU</name>
<organism evidence="13 14">
    <name type="scientific">Ceutorhynchus assimilis</name>
    <name type="common">cabbage seed weevil</name>
    <dbReference type="NCBI Taxonomy" id="467358"/>
    <lineage>
        <taxon>Eukaryota</taxon>
        <taxon>Metazoa</taxon>
        <taxon>Ecdysozoa</taxon>
        <taxon>Arthropoda</taxon>
        <taxon>Hexapoda</taxon>
        <taxon>Insecta</taxon>
        <taxon>Pterygota</taxon>
        <taxon>Neoptera</taxon>
        <taxon>Endopterygota</taxon>
        <taxon>Coleoptera</taxon>
        <taxon>Polyphaga</taxon>
        <taxon>Cucujiformia</taxon>
        <taxon>Curculionidae</taxon>
        <taxon>Ceutorhynchinae</taxon>
        <taxon>Ceutorhynchus</taxon>
    </lineage>
</organism>
<reference evidence="13" key="1">
    <citation type="submission" date="2022-01" db="EMBL/GenBank/DDBJ databases">
        <authorList>
            <person name="King R."/>
        </authorList>
    </citation>
    <scope>NUCLEOTIDE SEQUENCE</scope>
</reference>
<dbReference type="PROSITE" id="PS00344">
    <property type="entry name" value="GATA_ZN_FINGER_1"/>
    <property type="match status" value="1"/>
</dbReference>
<evidence type="ECO:0000256" key="7">
    <source>
        <dbReference type="ARBA" id="ARBA00023242"/>
    </source>
</evidence>
<evidence type="ECO:0000256" key="5">
    <source>
        <dbReference type="ARBA" id="ARBA00023015"/>
    </source>
</evidence>
<evidence type="ECO:0000259" key="11">
    <source>
        <dbReference type="PROSITE" id="PS50114"/>
    </source>
</evidence>
<dbReference type="GO" id="GO:0000978">
    <property type="term" value="F:RNA polymerase II cis-regulatory region sequence-specific DNA binding"/>
    <property type="evidence" value="ECO:0007669"/>
    <property type="project" value="TreeGrafter"/>
</dbReference>
<accession>A0A9N9QT71</accession>
<dbReference type="GO" id="GO:0045165">
    <property type="term" value="P:cell fate commitment"/>
    <property type="evidence" value="ECO:0007669"/>
    <property type="project" value="TreeGrafter"/>
</dbReference>
<feature type="region of interest" description="Disordered" evidence="10">
    <location>
        <begin position="278"/>
        <end position="333"/>
    </location>
</feature>
<keyword evidence="3 8" id="KW-0863">Zinc-finger</keyword>
<dbReference type="GO" id="GO:0000981">
    <property type="term" value="F:DNA-binding transcription factor activity, RNA polymerase II-specific"/>
    <property type="evidence" value="ECO:0007669"/>
    <property type="project" value="TreeGrafter"/>
</dbReference>
<feature type="compositionally biased region" description="Polar residues" evidence="10">
    <location>
        <begin position="651"/>
        <end position="662"/>
    </location>
</feature>
<dbReference type="Proteomes" id="UP001152799">
    <property type="component" value="Chromosome 9"/>
</dbReference>
<dbReference type="EMBL" id="OU892285">
    <property type="protein sequence ID" value="CAG9773728.1"/>
    <property type="molecule type" value="Genomic_DNA"/>
</dbReference>
<dbReference type="PANTHER" id="PTHR10071:SF337">
    <property type="entry name" value="GATA-BINDING FACTOR A"/>
    <property type="match status" value="1"/>
</dbReference>
<dbReference type="InterPro" id="IPR039355">
    <property type="entry name" value="Transcription_factor_GATA"/>
</dbReference>
<dbReference type="PROSITE" id="PS51915">
    <property type="entry name" value="ZAD"/>
    <property type="match status" value="1"/>
</dbReference>
<dbReference type="SMART" id="SM00868">
    <property type="entry name" value="zf-AD"/>
    <property type="match status" value="1"/>
</dbReference>
<dbReference type="PRINTS" id="PR00619">
    <property type="entry name" value="GATAZNFINGER"/>
</dbReference>
<keyword evidence="14" id="KW-1185">Reference proteome</keyword>
<dbReference type="GO" id="GO:0005634">
    <property type="term" value="C:nucleus"/>
    <property type="evidence" value="ECO:0007669"/>
    <property type="project" value="UniProtKB-SubCell"/>
</dbReference>
<dbReference type="SUPFAM" id="SSF57716">
    <property type="entry name" value="Glucocorticoid receptor-like (DNA-binding domain)"/>
    <property type="match status" value="2"/>
</dbReference>
<dbReference type="AlphaFoldDB" id="A0A9N9QT71"/>
<feature type="binding site" evidence="9">
    <location>
        <position position="64"/>
    </location>
    <ligand>
        <name>Zn(2+)</name>
        <dbReference type="ChEBI" id="CHEBI:29105"/>
    </ligand>
</feature>
<feature type="binding site" evidence="9">
    <location>
        <position position="12"/>
    </location>
    <ligand>
        <name>Zn(2+)</name>
        <dbReference type="ChEBI" id="CHEBI:29105"/>
    </ligand>
</feature>
<dbReference type="PROSITE" id="PS50114">
    <property type="entry name" value="GATA_ZN_FINGER_2"/>
    <property type="match status" value="1"/>
</dbReference>
<evidence type="ECO:0000256" key="10">
    <source>
        <dbReference type="SAM" id="MobiDB-lite"/>
    </source>
</evidence>
<evidence type="ECO:0000256" key="3">
    <source>
        <dbReference type="ARBA" id="ARBA00022771"/>
    </source>
</evidence>
<evidence type="ECO:0000256" key="4">
    <source>
        <dbReference type="ARBA" id="ARBA00022833"/>
    </source>
</evidence>
<keyword evidence="5" id="KW-0805">Transcription regulation</keyword>
<feature type="domain" description="GATA-type" evidence="11">
    <location>
        <begin position="467"/>
        <end position="520"/>
    </location>
</feature>
<dbReference type="GO" id="GO:0045944">
    <property type="term" value="P:positive regulation of transcription by RNA polymerase II"/>
    <property type="evidence" value="ECO:0007669"/>
    <property type="project" value="TreeGrafter"/>
</dbReference>
<evidence type="ECO:0000256" key="2">
    <source>
        <dbReference type="ARBA" id="ARBA00022723"/>
    </source>
</evidence>
<evidence type="ECO:0000256" key="9">
    <source>
        <dbReference type="PROSITE-ProRule" id="PRU01263"/>
    </source>
</evidence>
<keyword evidence="7" id="KW-0539">Nucleus</keyword>
<sequence length="662" mass="74133">MFNVPSKFYQLCRLCLSLEGDNNRNSTTLSVFDKDEDIPRKILYCLSISVNEEDELPKIICLECMKQLALMSKFKEAAIKSEKVLKDFILYTKQLKGDKEENMRHSEDLLASITTSSLNSDKIKAEPPVSIMPQAVIKSEPFVEETSEASLMDIEENLKASVVHRTSPVIVLNNPQSVLQTNPLCLQKEEPKPLDVQTEPVDLHTEPLPLQVIVSERPEIEIRLSDGMDCEENMPVIKVRPTSTLQDPRIILNNEFSYDSAEQEPADLSTRRPEILECEADTRDDNMDTQSVSSSSTDPDRLEVDMSQATEDFNSSSTASASPPPTDRITDWPNIYNSNGFGAGMPTLSGEASQLLRKLITCRKLGMTITPSNPNGFNYCLYPGKSPPSGQSGVEKEKSSGRRKQSYPTKANNVEEAESNDDGEKDKMRSNLPEEYSDNMPDFTGGQPWINLTEKQFKTNAQGGASKRVDICCTNCRTQTTTIWRRNVRGEMVCNACGLYFKLHGIDRPLTMRRDTIHTRRRRPKGQERGRGKNKVDNYVSDYEPYHKEQPMNLRTFSEGGLPDGRHMPQLPSTISEKEDTDSMLSALRRQLQPHLAMALKQGSASQGLFSQIPHGMPHSTYLPTNKDSPGGSVPEVESDEESIADLPLNLVSTQMAETETH</sequence>
<dbReference type="InterPro" id="IPR012934">
    <property type="entry name" value="Znf_AD"/>
</dbReference>
<evidence type="ECO:0000259" key="12">
    <source>
        <dbReference type="PROSITE" id="PS51915"/>
    </source>
</evidence>
<keyword evidence="4 9" id="KW-0862">Zinc</keyword>
<feature type="binding site" evidence="9">
    <location>
        <position position="61"/>
    </location>
    <ligand>
        <name>Zn(2+)</name>
        <dbReference type="ChEBI" id="CHEBI:29105"/>
    </ligand>
</feature>
<gene>
    <name evidence="13" type="ORF">CEUTPL_LOCUS14114</name>
</gene>
<dbReference type="PANTHER" id="PTHR10071">
    <property type="entry name" value="TRANSCRIPTION FACTOR GATA FAMILY MEMBER"/>
    <property type="match status" value="1"/>
</dbReference>
<evidence type="ECO:0000256" key="6">
    <source>
        <dbReference type="ARBA" id="ARBA00023163"/>
    </source>
</evidence>
<feature type="domain" description="ZAD" evidence="12">
    <location>
        <begin position="10"/>
        <end position="88"/>
    </location>
</feature>
<dbReference type="CDD" id="cd00202">
    <property type="entry name" value="ZnF_GATA"/>
    <property type="match status" value="1"/>
</dbReference>
<evidence type="ECO:0000313" key="13">
    <source>
        <dbReference type="EMBL" id="CAG9773728.1"/>
    </source>
</evidence>
<feature type="region of interest" description="Disordered" evidence="10">
    <location>
        <begin position="618"/>
        <end position="662"/>
    </location>
</feature>
<evidence type="ECO:0000256" key="1">
    <source>
        <dbReference type="ARBA" id="ARBA00004123"/>
    </source>
</evidence>
<dbReference type="Pfam" id="PF00320">
    <property type="entry name" value="GATA"/>
    <property type="match status" value="1"/>
</dbReference>
<feature type="region of interest" description="Disordered" evidence="10">
    <location>
        <begin position="516"/>
        <end position="538"/>
    </location>
</feature>
<dbReference type="OrthoDB" id="515401at2759"/>
<feature type="compositionally biased region" description="Basic and acidic residues" evidence="10">
    <location>
        <begin position="525"/>
        <end position="536"/>
    </location>
</feature>
<proteinExistence type="predicted"/>
<feature type="binding site" evidence="9">
    <location>
        <position position="15"/>
    </location>
    <ligand>
        <name>Zn(2+)</name>
        <dbReference type="ChEBI" id="CHEBI:29105"/>
    </ligand>
</feature>
<dbReference type="FunFam" id="3.30.50.10:FF:000002">
    <property type="entry name" value="Gata transcription factor gatad"/>
    <property type="match status" value="1"/>
</dbReference>
<protein>
    <submittedName>
        <fullName evidence="13">Uncharacterized protein</fullName>
    </submittedName>
</protein>
<feature type="compositionally biased region" description="Polar residues" evidence="10">
    <location>
        <begin position="288"/>
        <end position="297"/>
    </location>
</feature>
<dbReference type="Gene3D" id="3.30.50.10">
    <property type="entry name" value="Erythroid Transcription Factor GATA-1, subunit A"/>
    <property type="match status" value="1"/>
</dbReference>
<evidence type="ECO:0000256" key="8">
    <source>
        <dbReference type="PROSITE-ProRule" id="PRU00094"/>
    </source>
</evidence>
<keyword evidence="2 9" id="KW-0479">Metal-binding</keyword>
<dbReference type="Pfam" id="PF07776">
    <property type="entry name" value="zf-AD"/>
    <property type="match status" value="1"/>
</dbReference>